<evidence type="ECO:0000259" key="3">
    <source>
        <dbReference type="Pfam" id="PF00294"/>
    </source>
</evidence>
<dbReference type="InterPro" id="IPR029056">
    <property type="entry name" value="Ribokinase-like"/>
</dbReference>
<protein>
    <recommendedName>
        <fullName evidence="3">Carbohydrate kinase PfkB domain-containing protein</fullName>
    </recommendedName>
</protein>
<dbReference type="Gene3D" id="3.40.1190.20">
    <property type="match status" value="1"/>
</dbReference>
<accession>A0A382MCD6</accession>
<dbReference type="InterPro" id="IPR011611">
    <property type="entry name" value="PfkB_dom"/>
</dbReference>
<dbReference type="SUPFAM" id="SSF53613">
    <property type="entry name" value="Ribokinase-like"/>
    <property type="match status" value="1"/>
</dbReference>
<name>A0A382MCD6_9ZZZZ</name>
<dbReference type="PANTHER" id="PTHR46969">
    <property type="entry name" value="BIFUNCTIONAL PROTEIN HLDE"/>
    <property type="match status" value="1"/>
</dbReference>
<feature type="domain" description="Carbohydrate kinase PfkB" evidence="3">
    <location>
        <begin position="13"/>
        <end position="310"/>
    </location>
</feature>
<dbReference type="PROSITE" id="PS00583">
    <property type="entry name" value="PFKB_KINASES_1"/>
    <property type="match status" value="1"/>
</dbReference>
<organism evidence="4">
    <name type="scientific">marine metagenome</name>
    <dbReference type="NCBI Taxonomy" id="408172"/>
    <lineage>
        <taxon>unclassified sequences</taxon>
        <taxon>metagenomes</taxon>
        <taxon>ecological metagenomes</taxon>
    </lineage>
</organism>
<dbReference type="GO" id="GO:0033785">
    <property type="term" value="F:heptose 7-phosphate kinase activity"/>
    <property type="evidence" value="ECO:0007669"/>
    <property type="project" value="TreeGrafter"/>
</dbReference>
<proteinExistence type="predicted"/>
<dbReference type="GO" id="GO:0033786">
    <property type="term" value="F:heptose-1-phosphate adenylyltransferase activity"/>
    <property type="evidence" value="ECO:0007669"/>
    <property type="project" value="TreeGrafter"/>
</dbReference>
<dbReference type="Pfam" id="PF00294">
    <property type="entry name" value="PfkB"/>
    <property type="match status" value="1"/>
</dbReference>
<keyword evidence="1" id="KW-0808">Transferase</keyword>
<keyword evidence="2" id="KW-0418">Kinase</keyword>
<evidence type="ECO:0000313" key="4">
    <source>
        <dbReference type="EMBL" id="SVC46604.1"/>
    </source>
</evidence>
<evidence type="ECO:0000256" key="2">
    <source>
        <dbReference type="ARBA" id="ARBA00022777"/>
    </source>
</evidence>
<evidence type="ECO:0000256" key="1">
    <source>
        <dbReference type="ARBA" id="ARBA00022679"/>
    </source>
</evidence>
<dbReference type="AlphaFoldDB" id="A0A382MCD6"/>
<dbReference type="GO" id="GO:0005829">
    <property type="term" value="C:cytosol"/>
    <property type="evidence" value="ECO:0007669"/>
    <property type="project" value="TreeGrafter"/>
</dbReference>
<dbReference type="EMBL" id="UINC01092753">
    <property type="protein sequence ID" value="SVC46604.1"/>
    <property type="molecule type" value="Genomic_DNA"/>
</dbReference>
<dbReference type="InterPro" id="IPR002173">
    <property type="entry name" value="Carboh/pur_kinase_PfkB_CS"/>
</dbReference>
<reference evidence="4" key="1">
    <citation type="submission" date="2018-05" db="EMBL/GenBank/DDBJ databases">
        <authorList>
            <person name="Lanie J.A."/>
            <person name="Ng W.-L."/>
            <person name="Kazmierczak K.M."/>
            <person name="Andrzejewski T.M."/>
            <person name="Davidsen T.M."/>
            <person name="Wayne K.J."/>
            <person name="Tettelin H."/>
            <person name="Glass J.I."/>
            <person name="Rusch D."/>
            <person name="Podicherti R."/>
            <person name="Tsui H.-C.T."/>
            <person name="Winkler M.E."/>
        </authorList>
    </citation>
    <scope>NUCLEOTIDE SEQUENCE</scope>
</reference>
<sequence>MNQSILSRFSTMKVAVVGDVMLDLFEYCHSDQSKPIDSEKPGARAYKAQKLLKQLGGAGNVAANLTALGVHTYLIGVTGNDGHHLTLKQLAEQSGIHYSFIRDKARPTTTKNRLYLDDEYLLRRDDEANHPIPELISTTVFNEVTFELDGADAVILSDYNKGVFSEALAQDIIRRCRERRIPVIVDFKPPNRSYFRDADIIAPNATEAEAIWPEFDRSSPIKGGLHELYSMVACRNLIVTLGAHGICGTDGNNAFHIPAIDVPAMDAVGCGDTTRALLALGHASGLPLSRSAELANLASSIVVQKIGTDTVSIEELKVQLPS</sequence>
<gene>
    <name evidence="4" type="ORF">METZ01_LOCUS299458</name>
</gene>
<dbReference type="PANTHER" id="PTHR46969:SF1">
    <property type="entry name" value="BIFUNCTIONAL PROTEIN HLDE"/>
    <property type="match status" value="1"/>
</dbReference>